<feature type="binding site" evidence="9">
    <location>
        <position position="81"/>
    </location>
    <ligand>
        <name>Mg(2+)</name>
        <dbReference type="ChEBI" id="CHEBI:18420"/>
    </ligand>
</feature>
<keyword evidence="4 9" id="KW-0460">Magnesium</keyword>
<dbReference type="PANTHER" id="PTHR20857:SF15">
    <property type="entry name" value="THIAMINE-PHOSPHATE SYNTHASE"/>
    <property type="match status" value="1"/>
</dbReference>
<dbReference type="PANTHER" id="PTHR20857">
    <property type="entry name" value="THIAMINE-PHOSPHATE PYROPHOSPHORYLASE"/>
    <property type="match status" value="1"/>
</dbReference>
<feature type="binding site" evidence="9">
    <location>
        <position position="177"/>
    </location>
    <ligand>
        <name>2-[(2R,5Z)-2-carboxy-4-methylthiazol-5(2H)-ylidene]ethyl phosphate</name>
        <dbReference type="ChEBI" id="CHEBI:62899"/>
    </ligand>
</feature>
<keyword evidence="14" id="KW-1185">Reference proteome</keyword>
<dbReference type="InterPro" id="IPR034291">
    <property type="entry name" value="TMP_synthase"/>
</dbReference>
<comment type="pathway">
    <text evidence="1 9 11">Cofactor biosynthesis; thiamine diphosphate biosynthesis; thiamine phosphate from 4-amino-2-methyl-5-diphosphomethylpyrimidine and 4-methyl-5-(2-phosphoethyl)-thiazole: step 1/1.</text>
</comment>
<dbReference type="EC" id="2.5.1.3" evidence="9"/>
<dbReference type="HAMAP" id="MF_00097">
    <property type="entry name" value="TMP_synthase"/>
    <property type="match status" value="1"/>
</dbReference>
<dbReference type="SUPFAM" id="SSF51391">
    <property type="entry name" value="Thiamin phosphate synthase"/>
    <property type="match status" value="1"/>
</dbReference>
<evidence type="ECO:0000256" key="1">
    <source>
        <dbReference type="ARBA" id="ARBA00005165"/>
    </source>
</evidence>
<comment type="catalytic activity">
    <reaction evidence="8 9 10">
        <text>2-[(2R,5Z)-2-carboxy-4-methylthiazol-5(2H)-ylidene]ethyl phosphate + 4-amino-2-methyl-5-(diphosphooxymethyl)pyrimidine + 2 H(+) = thiamine phosphate + CO2 + diphosphate</text>
        <dbReference type="Rhea" id="RHEA:47844"/>
        <dbReference type="ChEBI" id="CHEBI:15378"/>
        <dbReference type="ChEBI" id="CHEBI:16526"/>
        <dbReference type="ChEBI" id="CHEBI:33019"/>
        <dbReference type="ChEBI" id="CHEBI:37575"/>
        <dbReference type="ChEBI" id="CHEBI:57841"/>
        <dbReference type="ChEBI" id="CHEBI:62899"/>
        <dbReference type="EC" id="2.5.1.3"/>
    </reaction>
</comment>
<evidence type="ECO:0000256" key="6">
    <source>
        <dbReference type="ARBA" id="ARBA00047334"/>
    </source>
</evidence>
<evidence type="ECO:0000256" key="10">
    <source>
        <dbReference type="RuleBase" id="RU003826"/>
    </source>
</evidence>
<feature type="binding site" evidence="9">
    <location>
        <begin position="145"/>
        <end position="147"/>
    </location>
    <ligand>
        <name>2-[(2R,5Z)-2-carboxy-4-methylthiazol-5(2H)-ylidene]ethyl phosphate</name>
        <dbReference type="ChEBI" id="CHEBI:62899"/>
    </ligand>
</feature>
<comment type="caution">
    <text evidence="13">The sequence shown here is derived from an EMBL/GenBank/DDBJ whole genome shotgun (WGS) entry which is preliminary data.</text>
</comment>
<evidence type="ECO:0000256" key="3">
    <source>
        <dbReference type="ARBA" id="ARBA00022723"/>
    </source>
</evidence>
<evidence type="ECO:0000256" key="2">
    <source>
        <dbReference type="ARBA" id="ARBA00022679"/>
    </source>
</evidence>
<keyword evidence="3 9" id="KW-0479">Metal-binding</keyword>
<dbReference type="InterPro" id="IPR013785">
    <property type="entry name" value="Aldolase_TIM"/>
</dbReference>
<evidence type="ECO:0000256" key="7">
    <source>
        <dbReference type="ARBA" id="ARBA00047851"/>
    </source>
</evidence>
<comment type="cofactor">
    <cofactor evidence="9">
        <name>Mg(2+)</name>
        <dbReference type="ChEBI" id="CHEBI:18420"/>
    </cofactor>
    <text evidence="9">Binds 1 Mg(2+) ion per subunit.</text>
</comment>
<evidence type="ECO:0000256" key="5">
    <source>
        <dbReference type="ARBA" id="ARBA00022977"/>
    </source>
</evidence>
<feature type="binding site" evidence="9">
    <location>
        <position position="80"/>
    </location>
    <ligand>
        <name>4-amino-2-methyl-5-(diphosphooxymethyl)pyrimidine</name>
        <dbReference type="ChEBI" id="CHEBI:57841"/>
    </ligand>
</feature>
<proteinExistence type="inferred from homology"/>
<comment type="catalytic activity">
    <reaction evidence="6 9 10">
        <text>4-methyl-5-(2-phosphooxyethyl)-thiazole + 4-amino-2-methyl-5-(diphosphooxymethyl)pyrimidine + H(+) = thiamine phosphate + diphosphate</text>
        <dbReference type="Rhea" id="RHEA:22328"/>
        <dbReference type="ChEBI" id="CHEBI:15378"/>
        <dbReference type="ChEBI" id="CHEBI:33019"/>
        <dbReference type="ChEBI" id="CHEBI:37575"/>
        <dbReference type="ChEBI" id="CHEBI:57841"/>
        <dbReference type="ChEBI" id="CHEBI:58296"/>
        <dbReference type="EC" id="2.5.1.3"/>
    </reaction>
</comment>
<feature type="binding site" evidence="9">
    <location>
        <position position="148"/>
    </location>
    <ligand>
        <name>4-amino-2-methyl-5-(diphosphooxymethyl)pyrimidine</name>
        <dbReference type="ChEBI" id="CHEBI:57841"/>
    </ligand>
</feature>
<dbReference type="NCBIfam" id="TIGR00693">
    <property type="entry name" value="thiE"/>
    <property type="match status" value="1"/>
</dbReference>
<evidence type="ECO:0000256" key="9">
    <source>
        <dbReference type="HAMAP-Rule" id="MF_00097"/>
    </source>
</evidence>
<keyword evidence="2 9" id="KW-0808">Transferase</keyword>
<organism evidence="13 14">
    <name type="scientific">Sporosarcina saromensis</name>
    <dbReference type="NCBI Taxonomy" id="359365"/>
    <lineage>
        <taxon>Bacteria</taxon>
        <taxon>Bacillati</taxon>
        <taxon>Bacillota</taxon>
        <taxon>Bacilli</taxon>
        <taxon>Bacillales</taxon>
        <taxon>Caryophanaceae</taxon>
        <taxon>Sporosarcina</taxon>
    </lineage>
</organism>
<sequence length="224" mass="23519">MLRRSSSLNKEQLALYFIMGSTNTGTQDPLHVLECALRGGITCFQLREKGPGAKSGEALLEFARQCQELCKEYSVPFIVNDDVDLALALDADGVHVGQEDEQAAIVRKRLGIGKILGVSSHTSDEVLAAIEAGADYIGMGPVYTTTSKPDAKPVAGTQFIQTTRSVYPDLPIVGIGGITVDNFAPVFAAGANGVSVISAIAGATDVYAATKAFAESIEKEGVPL</sequence>
<protein>
    <recommendedName>
        <fullName evidence="9">Thiamine-phosphate synthase</fullName>
        <shortName evidence="9">TP synthase</shortName>
        <shortName evidence="9">TPS</shortName>
        <ecNumber evidence="9">2.5.1.3</ecNumber>
    </recommendedName>
    <alternativeName>
        <fullName evidence="9">Thiamine-phosphate pyrophosphorylase</fullName>
        <shortName evidence="9">TMP pyrophosphorylase</shortName>
        <shortName evidence="9">TMP-PPase</shortName>
    </alternativeName>
</protein>
<gene>
    <name evidence="9 13" type="primary">thiE</name>
    <name evidence="13" type="ORF">QT711_09650</name>
</gene>
<evidence type="ECO:0000313" key="13">
    <source>
        <dbReference type="EMBL" id="MDW0113450.1"/>
    </source>
</evidence>
<comment type="function">
    <text evidence="9">Condenses 4-methyl-5-(beta-hydroxyethyl)thiazole monophosphate (THZ-P) and 2-methyl-4-amino-5-hydroxymethyl pyrimidine pyrophosphate (HMP-PP) to form thiamine monophosphate (TMP).</text>
</comment>
<dbReference type="Pfam" id="PF02581">
    <property type="entry name" value="TMP-TENI"/>
    <property type="match status" value="1"/>
</dbReference>
<dbReference type="InterPro" id="IPR022998">
    <property type="entry name" value="ThiamineP_synth_TenI"/>
</dbReference>
<feature type="domain" description="Thiamine phosphate synthase/TenI" evidence="12">
    <location>
        <begin position="15"/>
        <end position="200"/>
    </location>
</feature>
<dbReference type="CDD" id="cd00564">
    <property type="entry name" value="TMP_TenI"/>
    <property type="match status" value="1"/>
</dbReference>
<feature type="binding site" evidence="9">
    <location>
        <begin position="197"/>
        <end position="198"/>
    </location>
    <ligand>
        <name>2-[(2R,5Z)-2-carboxy-4-methylthiazol-5(2H)-ylidene]ethyl phosphate</name>
        <dbReference type="ChEBI" id="CHEBI:62899"/>
    </ligand>
</feature>
<dbReference type="InterPro" id="IPR036206">
    <property type="entry name" value="ThiamineP_synth_sf"/>
</dbReference>
<dbReference type="RefSeq" id="WP_317943783.1">
    <property type="nucleotide sequence ID" value="NZ_JAUBDI010000007.1"/>
</dbReference>
<feature type="binding site" evidence="9">
    <location>
        <position position="100"/>
    </location>
    <ligand>
        <name>Mg(2+)</name>
        <dbReference type="ChEBI" id="CHEBI:18420"/>
    </ligand>
</feature>
<evidence type="ECO:0000256" key="4">
    <source>
        <dbReference type="ARBA" id="ARBA00022842"/>
    </source>
</evidence>
<comment type="catalytic activity">
    <reaction evidence="7 9 10">
        <text>2-(2-carboxy-4-methylthiazol-5-yl)ethyl phosphate + 4-amino-2-methyl-5-(diphosphooxymethyl)pyrimidine + 2 H(+) = thiamine phosphate + CO2 + diphosphate</text>
        <dbReference type="Rhea" id="RHEA:47848"/>
        <dbReference type="ChEBI" id="CHEBI:15378"/>
        <dbReference type="ChEBI" id="CHEBI:16526"/>
        <dbReference type="ChEBI" id="CHEBI:33019"/>
        <dbReference type="ChEBI" id="CHEBI:37575"/>
        <dbReference type="ChEBI" id="CHEBI:57841"/>
        <dbReference type="ChEBI" id="CHEBI:62890"/>
        <dbReference type="EC" id="2.5.1.3"/>
    </reaction>
</comment>
<dbReference type="GO" id="GO:0004789">
    <property type="term" value="F:thiamine-phosphate diphosphorylase activity"/>
    <property type="evidence" value="ECO:0007669"/>
    <property type="project" value="UniProtKB-EC"/>
</dbReference>
<evidence type="ECO:0000256" key="8">
    <source>
        <dbReference type="ARBA" id="ARBA00047883"/>
    </source>
</evidence>
<comment type="similarity">
    <text evidence="9 10">Belongs to the thiamine-phosphate synthase family.</text>
</comment>
<evidence type="ECO:0000256" key="11">
    <source>
        <dbReference type="RuleBase" id="RU004253"/>
    </source>
</evidence>
<feature type="binding site" evidence="9">
    <location>
        <begin position="45"/>
        <end position="49"/>
    </location>
    <ligand>
        <name>4-amino-2-methyl-5-(diphosphooxymethyl)pyrimidine</name>
        <dbReference type="ChEBI" id="CHEBI:57841"/>
    </ligand>
</feature>
<name>A0ABU4G911_9BACL</name>
<evidence type="ECO:0000313" key="14">
    <source>
        <dbReference type="Proteomes" id="UP001282284"/>
    </source>
</evidence>
<dbReference type="EMBL" id="JAUBDI010000007">
    <property type="protein sequence ID" value="MDW0113450.1"/>
    <property type="molecule type" value="Genomic_DNA"/>
</dbReference>
<accession>A0ABU4G911</accession>
<feature type="binding site" evidence="9">
    <location>
        <position position="119"/>
    </location>
    <ligand>
        <name>4-amino-2-methyl-5-(diphosphooxymethyl)pyrimidine</name>
        <dbReference type="ChEBI" id="CHEBI:57841"/>
    </ligand>
</feature>
<dbReference type="Proteomes" id="UP001282284">
    <property type="component" value="Unassembled WGS sequence"/>
</dbReference>
<evidence type="ECO:0000259" key="12">
    <source>
        <dbReference type="Pfam" id="PF02581"/>
    </source>
</evidence>
<dbReference type="Gene3D" id="3.20.20.70">
    <property type="entry name" value="Aldolase class I"/>
    <property type="match status" value="1"/>
</dbReference>
<keyword evidence="5 9" id="KW-0784">Thiamine biosynthesis</keyword>
<reference evidence="13 14" key="1">
    <citation type="submission" date="2023-06" db="EMBL/GenBank/DDBJ databases">
        <title>Sporosarcina sp. nov., isolated from Korean traditional fermented seafood 'Jeotgal'.</title>
        <authorList>
            <person name="Yang A.I."/>
            <person name="Shin N.-R."/>
        </authorList>
    </citation>
    <scope>NUCLEOTIDE SEQUENCE [LARGE SCALE GENOMIC DNA]</scope>
    <source>
        <strain evidence="13 14">KCTC13119</strain>
    </source>
</reference>